<keyword evidence="2" id="KW-1185">Reference proteome</keyword>
<evidence type="ECO:0000313" key="1">
    <source>
        <dbReference type="EMBL" id="KAK1749396.1"/>
    </source>
</evidence>
<evidence type="ECO:0000313" key="2">
    <source>
        <dbReference type="Proteomes" id="UP001239445"/>
    </source>
</evidence>
<gene>
    <name evidence="1" type="ORF">QBC47DRAFT_151900</name>
</gene>
<protein>
    <submittedName>
        <fullName evidence="1">Uncharacterized protein</fullName>
    </submittedName>
</protein>
<organism evidence="1 2">
    <name type="scientific">Echria macrotheca</name>
    <dbReference type="NCBI Taxonomy" id="438768"/>
    <lineage>
        <taxon>Eukaryota</taxon>
        <taxon>Fungi</taxon>
        <taxon>Dikarya</taxon>
        <taxon>Ascomycota</taxon>
        <taxon>Pezizomycotina</taxon>
        <taxon>Sordariomycetes</taxon>
        <taxon>Sordariomycetidae</taxon>
        <taxon>Sordariales</taxon>
        <taxon>Schizotheciaceae</taxon>
        <taxon>Echria</taxon>
    </lineage>
</organism>
<accession>A0AAJ0EZU2</accession>
<dbReference type="EMBL" id="MU839859">
    <property type="protein sequence ID" value="KAK1749396.1"/>
    <property type="molecule type" value="Genomic_DNA"/>
</dbReference>
<dbReference type="AlphaFoldDB" id="A0AAJ0EZU2"/>
<name>A0AAJ0EZU2_9PEZI</name>
<dbReference type="Proteomes" id="UP001239445">
    <property type="component" value="Unassembled WGS sequence"/>
</dbReference>
<sequence>MMPTWFLPPDFTFTPAKLPLGLVISHPKNPSDIIAFPSSLSAALPAESSLIEPNHSHSVELSTSVGLSLLARLLDLVSGSANVTKSRRDVVEYGQVDHHVRTFETPLSDAAIRAIVALPKVRDYIRGSLFGRRPVYIVCGLRVATTSFRVETVRESTFAADVGAEVPIPAGTVPVEVGGRLSGCKERVRMHSYETAPGIVFAYQLCAIKFKGNGREGSQGRLFESRDAFMTGDGGGTVDELELVDVTEEVLDEDYDLPVECKVESVGDGNSCVLFIERA</sequence>
<proteinExistence type="predicted"/>
<comment type="caution">
    <text evidence="1">The sequence shown here is derived from an EMBL/GenBank/DDBJ whole genome shotgun (WGS) entry which is preliminary data.</text>
</comment>
<reference evidence="1" key="1">
    <citation type="submission" date="2023-06" db="EMBL/GenBank/DDBJ databases">
        <title>Genome-scale phylogeny and comparative genomics of the fungal order Sordariales.</title>
        <authorList>
            <consortium name="Lawrence Berkeley National Laboratory"/>
            <person name="Hensen N."/>
            <person name="Bonometti L."/>
            <person name="Westerberg I."/>
            <person name="Brannstrom I.O."/>
            <person name="Guillou S."/>
            <person name="Cros-Aarteil S."/>
            <person name="Calhoun S."/>
            <person name="Haridas S."/>
            <person name="Kuo A."/>
            <person name="Mondo S."/>
            <person name="Pangilinan J."/>
            <person name="Riley R."/>
            <person name="Labutti K."/>
            <person name="Andreopoulos B."/>
            <person name="Lipzen A."/>
            <person name="Chen C."/>
            <person name="Yanf M."/>
            <person name="Daum C."/>
            <person name="Ng V."/>
            <person name="Clum A."/>
            <person name="Steindorff A."/>
            <person name="Ohm R."/>
            <person name="Martin F."/>
            <person name="Silar P."/>
            <person name="Natvig D."/>
            <person name="Lalanne C."/>
            <person name="Gautier V."/>
            <person name="Ament-Velasquez S.L."/>
            <person name="Kruys A."/>
            <person name="Hutchinson M.I."/>
            <person name="Powell A.J."/>
            <person name="Barry K."/>
            <person name="Miller A.N."/>
            <person name="Grigoriev I.V."/>
            <person name="Debuchy R."/>
            <person name="Gladieux P."/>
            <person name="Thoren M.H."/>
            <person name="Johannesson H."/>
        </authorList>
    </citation>
    <scope>NUCLEOTIDE SEQUENCE</scope>
    <source>
        <strain evidence="1">PSN4</strain>
    </source>
</reference>